<accession>A0A8D5FKZ5</accession>
<feature type="transmembrane region" description="Helical" evidence="1">
    <location>
        <begin position="21"/>
        <end position="46"/>
    </location>
</feature>
<dbReference type="Proteomes" id="UP000826725">
    <property type="component" value="Chromosome"/>
</dbReference>
<keyword evidence="1" id="KW-0812">Transmembrane</keyword>
<organism evidence="2 3">
    <name type="scientific">Desulfomarina profundi</name>
    <dbReference type="NCBI Taxonomy" id="2772557"/>
    <lineage>
        <taxon>Bacteria</taxon>
        <taxon>Pseudomonadati</taxon>
        <taxon>Thermodesulfobacteriota</taxon>
        <taxon>Desulfobulbia</taxon>
        <taxon>Desulfobulbales</taxon>
        <taxon>Desulfobulbaceae</taxon>
        <taxon>Desulfomarina</taxon>
    </lineage>
</organism>
<keyword evidence="1" id="KW-0472">Membrane</keyword>
<dbReference type="PROSITE" id="PS51257">
    <property type="entry name" value="PROKAR_LIPOPROTEIN"/>
    <property type="match status" value="1"/>
</dbReference>
<dbReference type="EMBL" id="AP024086">
    <property type="protein sequence ID" value="BCL60134.1"/>
    <property type="molecule type" value="Genomic_DNA"/>
</dbReference>
<feature type="transmembrane region" description="Helical" evidence="1">
    <location>
        <begin position="66"/>
        <end position="93"/>
    </location>
</feature>
<sequence length="204" mass="23678">MTMTKQYKRRNIFIKKELQGKLIFGYFLFVTGGCLFFIILLGYFSADTLTISYTNSDLQLGRTPLMLLKSILTAHWIFIVLGAVFITIAAMLITHRIAGPLFRFEKTLTKMLKKDLSDVIHLRYRDEGKELARQINTFNRDLSETFKKLTIHTEAVKTLLEQADTESSTLPEDHKKEMKAILWNIEENNKKIQTICSSYTLRDE</sequence>
<protein>
    <recommendedName>
        <fullName evidence="4">HAMP domain-containing protein</fullName>
    </recommendedName>
</protein>
<evidence type="ECO:0000313" key="2">
    <source>
        <dbReference type="EMBL" id="BCL60134.1"/>
    </source>
</evidence>
<evidence type="ECO:0000313" key="3">
    <source>
        <dbReference type="Proteomes" id="UP000826725"/>
    </source>
</evidence>
<gene>
    <name evidence="2" type="ORF">DGMP_08270</name>
</gene>
<proteinExistence type="predicted"/>
<dbReference type="KEGG" id="dbk:DGMP_08270"/>
<reference evidence="2" key="1">
    <citation type="submission" date="2020-09" db="EMBL/GenBank/DDBJ databases">
        <title>Desulfogranum mesoprofundum gen. nov., sp. nov., a novel mesophilic, sulfate-reducing chemolithoautotroph isolated from a deep-sea hydrothermal vent chimney in the Suiyo Seamount.</title>
        <authorList>
            <person name="Hashimoto Y."/>
            <person name="Nakagawa S."/>
        </authorList>
    </citation>
    <scope>NUCLEOTIDE SEQUENCE</scope>
    <source>
        <strain evidence="2">KT2</strain>
    </source>
</reference>
<name>A0A8D5FKZ5_9BACT</name>
<evidence type="ECO:0008006" key="4">
    <source>
        <dbReference type="Google" id="ProtNLM"/>
    </source>
</evidence>
<dbReference type="AlphaFoldDB" id="A0A8D5FKZ5"/>
<keyword evidence="3" id="KW-1185">Reference proteome</keyword>
<keyword evidence="1" id="KW-1133">Transmembrane helix</keyword>
<evidence type="ECO:0000256" key="1">
    <source>
        <dbReference type="SAM" id="Phobius"/>
    </source>
</evidence>